<dbReference type="AlphaFoldDB" id="A0A7Y9XUL2"/>
<dbReference type="RefSeq" id="WP_052493819.1">
    <property type="nucleotide sequence ID" value="NZ_JACBYV010000001.1"/>
</dbReference>
<protein>
    <recommendedName>
        <fullName evidence="4">DUF192 domain-containing protein</fullName>
    </recommendedName>
</protein>
<dbReference type="EMBL" id="JACBYV010000001">
    <property type="protein sequence ID" value="NYH76382.1"/>
    <property type="molecule type" value="Genomic_DNA"/>
</dbReference>
<evidence type="ECO:0000256" key="1">
    <source>
        <dbReference type="SAM" id="SignalP"/>
    </source>
</evidence>
<dbReference type="Proteomes" id="UP000578688">
    <property type="component" value="Unassembled WGS sequence"/>
</dbReference>
<evidence type="ECO:0000313" key="2">
    <source>
        <dbReference type="EMBL" id="NYH76382.1"/>
    </source>
</evidence>
<feature type="signal peptide" evidence="1">
    <location>
        <begin position="1"/>
        <end position="23"/>
    </location>
</feature>
<keyword evidence="1" id="KW-0732">Signal</keyword>
<organism evidence="2 3">
    <name type="scientific">Phytopseudomonas flavescens</name>
    <dbReference type="NCBI Taxonomy" id="29435"/>
    <lineage>
        <taxon>Bacteria</taxon>
        <taxon>Pseudomonadati</taxon>
        <taxon>Pseudomonadota</taxon>
        <taxon>Gammaproteobacteria</taxon>
        <taxon>Pseudomonadales</taxon>
        <taxon>Pseudomonadaceae</taxon>
        <taxon>Phytopseudomonas</taxon>
    </lineage>
</organism>
<comment type="caution">
    <text evidence="2">The sequence shown here is derived from an EMBL/GenBank/DDBJ whole genome shotgun (WGS) entry which is preliminary data.</text>
</comment>
<gene>
    <name evidence="2" type="ORF">FHR27_004992</name>
</gene>
<reference evidence="2 3" key="1">
    <citation type="submission" date="2020-07" db="EMBL/GenBank/DDBJ databases">
        <title>Genomic analyses of the natural microbiome of Caenorhabditis elegans.</title>
        <authorList>
            <person name="Samuel B."/>
        </authorList>
    </citation>
    <scope>NUCLEOTIDE SEQUENCE [LARGE SCALE GENOMIC DNA]</scope>
    <source>
        <strain evidence="2 3">BIGb0408</strain>
    </source>
</reference>
<name>A0A7Y9XUL2_9GAMM</name>
<evidence type="ECO:0008006" key="4">
    <source>
        <dbReference type="Google" id="ProtNLM"/>
    </source>
</evidence>
<dbReference type="InterPro" id="IPR038695">
    <property type="entry name" value="Saro_0823-like_sf"/>
</dbReference>
<proteinExistence type="predicted"/>
<dbReference type="PANTHER" id="PTHR37953:SF1">
    <property type="entry name" value="UPF0127 PROTEIN MJ1496"/>
    <property type="match status" value="1"/>
</dbReference>
<sequence length="145" mass="15521">MAVLFLRSIMVGALVLVSSAALAQLPECRVDFPNGSTLGLPLAATAEARTLGLSARDDIGSGMLFAWPEEGIRELWMKDTRVALSAAFIDARGMVRRVVDMQPYSLQRHGSKEPVRYIVEVGKGGFDALGVVVGSRVRIDCADSG</sequence>
<keyword evidence="3" id="KW-1185">Reference proteome</keyword>
<dbReference type="Pfam" id="PF02643">
    <property type="entry name" value="DUF192"/>
    <property type="match status" value="1"/>
</dbReference>
<accession>A0A7Y9XUL2</accession>
<dbReference type="PANTHER" id="PTHR37953">
    <property type="entry name" value="UPF0127 PROTEIN MJ1496"/>
    <property type="match status" value="1"/>
</dbReference>
<dbReference type="Gene3D" id="2.60.120.1140">
    <property type="entry name" value="Protein of unknown function DUF192"/>
    <property type="match status" value="1"/>
</dbReference>
<feature type="chain" id="PRO_5031086016" description="DUF192 domain-containing protein" evidence="1">
    <location>
        <begin position="24"/>
        <end position="145"/>
    </location>
</feature>
<dbReference type="InterPro" id="IPR003795">
    <property type="entry name" value="DUF192"/>
</dbReference>
<evidence type="ECO:0000313" key="3">
    <source>
        <dbReference type="Proteomes" id="UP000578688"/>
    </source>
</evidence>